<name>A0A835FAA1_9POAL</name>
<dbReference type="GO" id="GO:0016020">
    <property type="term" value="C:membrane"/>
    <property type="evidence" value="ECO:0007669"/>
    <property type="project" value="UniProtKB-SubCell"/>
</dbReference>
<dbReference type="OrthoDB" id="5588846at2759"/>
<evidence type="ECO:0000313" key="7">
    <source>
        <dbReference type="Proteomes" id="UP000636709"/>
    </source>
</evidence>
<dbReference type="Proteomes" id="UP000636709">
    <property type="component" value="Unassembled WGS sequence"/>
</dbReference>
<protein>
    <submittedName>
        <fullName evidence="6">Uncharacterized protein</fullName>
    </submittedName>
</protein>
<feature type="transmembrane region" description="Helical" evidence="5">
    <location>
        <begin position="20"/>
        <end position="42"/>
    </location>
</feature>
<feature type="transmembrane region" description="Helical" evidence="5">
    <location>
        <begin position="54"/>
        <end position="73"/>
    </location>
</feature>
<comment type="subcellular location">
    <subcellularLocation>
        <location evidence="1">Membrane</location>
        <topology evidence="1">Multi-pass membrane protein</topology>
    </subcellularLocation>
</comment>
<evidence type="ECO:0000256" key="1">
    <source>
        <dbReference type="ARBA" id="ARBA00004141"/>
    </source>
</evidence>
<organism evidence="6 7">
    <name type="scientific">Digitaria exilis</name>
    <dbReference type="NCBI Taxonomy" id="1010633"/>
    <lineage>
        <taxon>Eukaryota</taxon>
        <taxon>Viridiplantae</taxon>
        <taxon>Streptophyta</taxon>
        <taxon>Embryophyta</taxon>
        <taxon>Tracheophyta</taxon>
        <taxon>Spermatophyta</taxon>
        <taxon>Magnoliopsida</taxon>
        <taxon>Liliopsida</taxon>
        <taxon>Poales</taxon>
        <taxon>Poaceae</taxon>
        <taxon>PACMAD clade</taxon>
        <taxon>Panicoideae</taxon>
        <taxon>Panicodae</taxon>
        <taxon>Paniceae</taxon>
        <taxon>Anthephorinae</taxon>
        <taxon>Digitaria</taxon>
    </lineage>
</organism>
<comment type="caution">
    <text evidence="6">The sequence shown here is derived from an EMBL/GenBank/DDBJ whole genome shotgun (WGS) entry which is preliminary data.</text>
</comment>
<keyword evidence="2 5" id="KW-0812">Transmembrane</keyword>
<evidence type="ECO:0000313" key="6">
    <source>
        <dbReference type="EMBL" id="KAF8732727.1"/>
    </source>
</evidence>
<keyword evidence="7" id="KW-1185">Reference proteome</keyword>
<keyword evidence="4 5" id="KW-0472">Membrane</keyword>
<evidence type="ECO:0000256" key="4">
    <source>
        <dbReference type="ARBA" id="ARBA00023136"/>
    </source>
</evidence>
<reference evidence="6" key="1">
    <citation type="submission" date="2020-07" db="EMBL/GenBank/DDBJ databases">
        <title>Genome sequence and genetic diversity analysis of an under-domesticated orphan crop, white fonio (Digitaria exilis).</title>
        <authorList>
            <person name="Bennetzen J.L."/>
            <person name="Chen S."/>
            <person name="Ma X."/>
            <person name="Wang X."/>
            <person name="Yssel A.E.J."/>
            <person name="Chaluvadi S.R."/>
            <person name="Johnson M."/>
            <person name="Gangashetty P."/>
            <person name="Hamidou F."/>
            <person name="Sanogo M.D."/>
            <person name="Zwaenepoel A."/>
            <person name="Wallace J."/>
            <person name="Van De Peer Y."/>
            <person name="Van Deynze A."/>
        </authorList>
    </citation>
    <scope>NUCLEOTIDE SEQUENCE</scope>
    <source>
        <tissue evidence="6">Leaves</tissue>
    </source>
</reference>
<gene>
    <name evidence="6" type="ORF">HU200_015062</name>
</gene>
<accession>A0A835FAA1</accession>
<evidence type="ECO:0000256" key="5">
    <source>
        <dbReference type="SAM" id="Phobius"/>
    </source>
</evidence>
<evidence type="ECO:0000256" key="2">
    <source>
        <dbReference type="ARBA" id="ARBA00022692"/>
    </source>
</evidence>
<dbReference type="InterPro" id="IPR051068">
    <property type="entry name" value="MFS_Domain-Containing_Protein"/>
</dbReference>
<proteinExistence type="predicted"/>
<dbReference type="AlphaFoldDB" id="A0A835FAA1"/>
<evidence type="ECO:0000256" key="3">
    <source>
        <dbReference type="ARBA" id="ARBA00022989"/>
    </source>
</evidence>
<dbReference type="PANTHER" id="PTHR23510">
    <property type="entry name" value="INNER MEMBRANE TRANSPORT PROTEIN YAJR"/>
    <property type="match status" value="1"/>
</dbReference>
<dbReference type="PANTHER" id="PTHR23510:SF78">
    <property type="entry name" value="SPX DOMAIN-CONTAINING MEMBRANE PROTEIN OS06G0129400"/>
    <property type="match status" value="1"/>
</dbReference>
<sequence length="92" mass="10321">MLGYSLTMCIHNSTLSLGAASSVCGVVIGSMAVAQIFFSVYFSAWPNKSYFKPLIFSSIVLFFGNVYYVWYAMAYDMKSVSPYHRVSTLWIS</sequence>
<keyword evidence="3 5" id="KW-1133">Transmembrane helix</keyword>
<dbReference type="EMBL" id="JACEFO010001603">
    <property type="protein sequence ID" value="KAF8732727.1"/>
    <property type="molecule type" value="Genomic_DNA"/>
</dbReference>